<dbReference type="HOGENOM" id="CLU_005391_3_1_9"/>
<evidence type="ECO:0000256" key="7">
    <source>
        <dbReference type="RuleBase" id="RU003345"/>
    </source>
</evidence>
<dbReference type="PATRIC" id="fig|476272.21.peg.1868"/>
<name>C0CNJ5_BLAHS</name>
<dbReference type="eggNOG" id="COG1012">
    <property type="taxonomic scope" value="Bacteria"/>
</dbReference>
<dbReference type="Pfam" id="PF00171">
    <property type="entry name" value="Aldedh"/>
    <property type="match status" value="1"/>
</dbReference>
<evidence type="ECO:0000313" key="10">
    <source>
        <dbReference type="Proteomes" id="UP000003100"/>
    </source>
</evidence>
<dbReference type="FunFam" id="3.40.605.10:FF:000004">
    <property type="entry name" value="Aldehyde dehydrogenase"/>
    <property type="match status" value="1"/>
</dbReference>
<dbReference type="GeneID" id="86821149"/>
<reference evidence="9 10" key="2">
    <citation type="submission" date="2009-02" db="EMBL/GenBank/DDBJ databases">
        <title>Draft genome sequence of Blautia hydrogenotrophica DSM 10507 (Ruminococcus hydrogenotrophicus DSM 10507).</title>
        <authorList>
            <person name="Sudarsanam P."/>
            <person name="Ley R."/>
            <person name="Guruge J."/>
            <person name="Turnbaugh P.J."/>
            <person name="Mahowald M."/>
            <person name="Liep D."/>
            <person name="Gordon J."/>
        </authorList>
    </citation>
    <scope>NUCLEOTIDE SEQUENCE [LARGE SCALE GENOMIC DNA]</scope>
    <source>
        <strain evidence="10">DSM 10507 / JCM 14656 / S5a33</strain>
    </source>
</reference>
<dbReference type="Proteomes" id="UP000003100">
    <property type="component" value="Unassembled WGS sequence"/>
</dbReference>
<dbReference type="GO" id="GO:0006081">
    <property type="term" value="P:aldehyde metabolic process"/>
    <property type="evidence" value="ECO:0007669"/>
    <property type="project" value="InterPro"/>
</dbReference>
<feature type="active site" evidence="5">
    <location>
        <position position="243"/>
    </location>
</feature>
<feature type="active site" evidence="5 6">
    <location>
        <position position="209"/>
    </location>
</feature>
<dbReference type="Gene3D" id="3.40.309.10">
    <property type="entry name" value="Aldehyde Dehydrogenase, Chain A, domain 2"/>
    <property type="match status" value="1"/>
</dbReference>
<evidence type="ECO:0000256" key="4">
    <source>
        <dbReference type="PIRNR" id="PIRNR036492"/>
    </source>
</evidence>
<comment type="similarity">
    <text evidence="1 4 7">Belongs to the aldehyde dehydrogenase family.</text>
</comment>
<keyword evidence="2 4" id="KW-0560">Oxidoreductase</keyword>
<dbReference type="InterPro" id="IPR016162">
    <property type="entry name" value="Ald_DH_N"/>
</dbReference>
<dbReference type="RefSeq" id="WP_005949777.1">
    <property type="nucleotide sequence ID" value="NZ_CP136423.1"/>
</dbReference>
<dbReference type="PIRSF" id="PIRSF036492">
    <property type="entry name" value="ALDH"/>
    <property type="match status" value="1"/>
</dbReference>
<dbReference type="GO" id="GO:0004029">
    <property type="term" value="F:aldehyde dehydrogenase (NAD+) activity"/>
    <property type="evidence" value="ECO:0007669"/>
    <property type="project" value="TreeGrafter"/>
</dbReference>
<dbReference type="PROSITE" id="PS00687">
    <property type="entry name" value="ALDEHYDE_DEHYDR_GLU"/>
    <property type="match status" value="1"/>
</dbReference>
<dbReference type="InterPro" id="IPR016160">
    <property type="entry name" value="Ald_DH_CS_CYS"/>
</dbReference>
<keyword evidence="10" id="KW-1185">Reference proteome</keyword>
<evidence type="ECO:0000259" key="8">
    <source>
        <dbReference type="Pfam" id="PF00171"/>
    </source>
</evidence>
<dbReference type="CDD" id="cd07136">
    <property type="entry name" value="ALDH_YwdH-P39616"/>
    <property type="match status" value="1"/>
</dbReference>
<evidence type="ECO:0000256" key="3">
    <source>
        <dbReference type="ARBA" id="ARBA00023027"/>
    </source>
</evidence>
<dbReference type="InterPro" id="IPR016163">
    <property type="entry name" value="Ald_DH_C"/>
</dbReference>
<dbReference type="InterPro" id="IPR029510">
    <property type="entry name" value="Ald_DH_CS_GLU"/>
</dbReference>
<feature type="domain" description="Aldehyde dehydrogenase" evidence="8">
    <location>
        <begin position="4"/>
        <end position="425"/>
    </location>
</feature>
<gene>
    <name evidence="9" type="ORF">RUMHYD_02438</name>
</gene>
<dbReference type="PROSITE" id="PS00070">
    <property type="entry name" value="ALDEHYDE_DEHYDR_CYS"/>
    <property type="match status" value="1"/>
</dbReference>
<proteinExistence type="inferred from homology"/>
<dbReference type="GO" id="GO:0005737">
    <property type="term" value="C:cytoplasm"/>
    <property type="evidence" value="ECO:0007669"/>
    <property type="project" value="TreeGrafter"/>
</dbReference>
<organism evidence="9 10">
    <name type="scientific">Blautia hydrogenotrophica (strain DSM 10507 / JCM 14656 / S5a33)</name>
    <name type="common">Ruminococcus hydrogenotrophicus</name>
    <dbReference type="NCBI Taxonomy" id="476272"/>
    <lineage>
        <taxon>Bacteria</taxon>
        <taxon>Bacillati</taxon>
        <taxon>Bacillota</taxon>
        <taxon>Clostridia</taxon>
        <taxon>Lachnospirales</taxon>
        <taxon>Lachnospiraceae</taxon>
        <taxon>Blautia</taxon>
    </lineage>
</organism>
<dbReference type="InterPro" id="IPR015590">
    <property type="entry name" value="Aldehyde_DH_dom"/>
</dbReference>
<dbReference type="SUPFAM" id="SSF53720">
    <property type="entry name" value="ALDH-like"/>
    <property type="match status" value="1"/>
</dbReference>
<dbReference type="Gene3D" id="3.40.605.10">
    <property type="entry name" value="Aldehyde Dehydrogenase, Chain A, domain 1"/>
    <property type="match status" value="1"/>
</dbReference>
<sequence>MKIGQVVEEQREFFRTGKTLSYTFRDEQLQRLYAAVSTREKKILEALHKDLHKSDQEAYMTEIGLVLAEITHMRKNLKNWMKVRIEEAPVSQFPGKTYQIKEPYGVVLVMAPWNYPFLLAMQPLVGAIAAGNCCVVKPAAASEATSTVIGELLSETFARQYVAVVSGGEENREELLNQKFDYIFFTGGMKAGRQVMKRAAENLTPVTLELGGKSPCIIEESADLSLAAKRIVFGKFVNSGQTCVAPDYLLVQKTVKREFLRQVRKWIKKTWGEKPLEHPDYPKMIDEKQYERVMGLLLGESILVGGYGRKKTLQIAPTLLDGVTWASPIMQDEIFGPILPVLEFSSMEEVIHTLQEKDKPLALYLFTKNDKAKRKILKRLSYGGGCINDTLVHLSVPKLPFGGVGGSGIGNYHGRASFETFTHTKGILEKENWLDIPVRYLPSKYWKEWVMRKILK</sequence>
<dbReference type="PANTHER" id="PTHR43570:SF16">
    <property type="entry name" value="ALDEHYDE DEHYDROGENASE TYPE III, ISOFORM Q"/>
    <property type="match status" value="1"/>
</dbReference>
<dbReference type="EMBL" id="ACBZ01000129">
    <property type="protein sequence ID" value="EEG48671.1"/>
    <property type="molecule type" value="Genomic_DNA"/>
</dbReference>
<evidence type="ECO:0000256" key="1">
    <source>
        <dbReference type="ARBA" id="ARBA00009986"/>
    </source>
</evidence>
<dbReference type="InterPro" id="IPR012394">
    <property type="entry name" value="Aldehyde_DH_NAD(P)"/>
</dbReference>
<dbReference type="InterPro" id="IPR016161">
    <property type="entry name" value="Ald_DH/histidinol_DH"/>
</dbReference>
<dbReference type="FunFam" id="3.40.309.10:FF:000003">
    <property type="entry name" value="Aldehyde dehydrogenase"/>
    <property type="match status" value="1"/>
</dbReference>
<dbReference type="PANTHER" id="PTHR43570">
    <property type="entry name" value="ALDEHYDE DEHYDROGENASE"/>
    <property type="match status" value="1"/>
</dbReference>
<evidence type="ECO:0000256" key="5">
    <source>
        <dbReference type="PIRSR" id="PIRSR036492-1"/>
    </source>
</evidence>
<keyword evidence="3" id="KW-0520">NAD</keyword>
<evidence type="ECO:0000256" key="6">
    <source>
        <dbReference type="PROSITE-ProRule" id="PRU10007"/>
    </source>
</evidence>
<accession>C0CNJ5</accession>
<dbReference type="AlphaFoldDB" id="C0CNJ5"/>
<evidence type="ECO:0000313" key="9">
    <source>
        <dbReference type="EMBL" id="EEG48671.1"/>
    </source>
</evidence>
<protein>
    <recommendedName>
        <fullName evidence="4">Aldehyde dehydrogenase</fullName>
    </recommendedName>
</protein>
<reference evidence="9 10" key="1">
    <citation type="submission" date="2009-01" db="EMBL/GenBank/DDBJ databases">
        <authorList>
            <person name="Fulton L."/>
            <person name="Clifton S."/>
            <person name="Fulton B."/>
            <person name="Xu J."/>
            <person name="Minx P."/>
            <person name="Pepin K.H."/>
            <person name="Johnson M."/>
            <person name="Bhonagiri V."/>
            <person name="Nash W.E."/>
            <person name="Mardis E.R."/>
            <person name="Wilson R.K."/>
        </authorList>
    </citation>
    <scope>NUCLEOTIDE SEQUENCE [LARGE SCALE GENOMIC DNA]</scope>
    <source>
        <strain evidence="10">DSM 10507 / JCM 14656 / S5a33</strain>
    </source>
</reference>
<evidence type="ECO:0000256" key="2">
    <source>
        <dbReference type="ARBA" id="ARBA00023002"/>
    </source>
</evidence>